<organism evidence="1 2">
    <name type="scientific">Caballeronia hypogeia</name>
    <dbReference type="NCBI Taxonomy" id="1777140"/>
    <lineage>
        <taxon>Bacteria</taxon>
        <taxon>Pseudomonadati</taxon>
        <taxon>Pseudomonadota</taxon>
        <taxon>Betaproteobacteria</taxon>
        <taxon>Burkholderiales</taxon>
        <taxon>Burkholderiaceae</taxon>
        <taxon>Caballeronia</taxon>
    </lineage>
</organism>
<accession>A0A158AEH3</accession>
<evidence type="ECO:0000313" key="2">
    <source>
        <dbReference type="Proteomes" id="UP000054851"/>
    </source>
</evidence>
<name>A0A158AEH3_9BURK</name>
<dbReference type="RefSeq" id="WP_061167495.1">
    <property type="nucleotide sequence ID" value="NZ_FCOA02000005.1"/>
</dbReference>
<comment type="caution">
    <text evidence="1">The sequence shown here is derived from an EMBL/GenBank/DDBJ whole genome shotgun (WGS) entry which is preliminary data.</text>
</comment>
<proteinExistence type="predicted"/>
<dbReference type="Proteomes" id="UP000054851">
    <property type="component" value="Unassembled WGS sequence"/>
</dbReference>
<evidence type="ECO:0000313" key="1">
    <source>
        <dbReference type="EMBL" id="SAK56125.1"/>
    </source>
</evidence>
<protein>
    <submittedName>
        <fullName evidence="1">Uncharacterized protein</fullName>
    </submittedName>
</protein>
<dbReference type="STRING" id="1777140.AWB79_02261"/>
<sequence>MTDRHDGLLAIWSTIDPEVETDYLHWLTREHVFERVGVPGFRSGRVFRRRESRPSEYLMLYELDDASVMSSDGYLSRLNDPTPWTQRVMPRLMRFRRGGGTVNIEGGQRGGHGSHVAIARFEGALPEQFAGSAARDRVDTLASLDWIVKVRLMSVQTDSTAISTKEKSMRRGQEGAFSGLVVIEALDYASLDDAITEINHSLATEDIAFELYDQVFACHSQA</sequence>
<dbReference type="OrthoDB" id="6537357at2"/>
<dbReference type="EMBL" id="FCOA02000005">
    <property type="protein sequence ID" value="SAK56125.1"/>
    <property type="molecule type" value="Genomic_DNA"/>
</dbReference>
<reference evidence="1" key="1">
    <citation type="submission" date="2016-01" db="EMBL/GenBank/DDBJ databases">
        <authorList>
            <person name="Peeters C."/>
        </authorList>
    </citation>
    <scope>NUCLEOTIDE SEQUENCE</scope>
    <source>
        <strain evidence="1">LMG 29322</strain>
    </source>
</reference>
<dbReference type="AlphaFoldDB" id="A0A158AEH3"/>
<gene>
    <name evidence="1" type="ORF">AWB79_02261</name>
</gene>
<keyword evidence="2" id="KW-1185">Reference proteome</keyword>